<evidence type="ECO:0000313" key="1">
    <source>
        <dbReference type="EMBL" id="CAB4820429.1"/>
    </source>
</evidence>
<reference evidence="1" key="1">
    <citation type="submission" date="2020-05" db="EMBL/GenBank/DDBJ databases">
        <authorList>
            <person name="Chiriac C."/>
            <person name="Salcher M."/>
            <person name="Ghai R."/>
            <person name="Kavagutti S V."/>
        </authorList>
    </citation>
    <scope>NUCLEOTIDE SEQUENCE</scope>
</reference>
<organism evidence="1">
    <name type="scientific">freshwater metagenome</name>
    <dbReference type="NCBI Taxonomy" id="449393"/>
    <lineage>
        <taxon>unclassified sequences</taxon>
        <taxon>metagenomes</taxon>
        <taxon>ecological metagenomes</taxon>
    </lineage>
</organism>
<accession>A0A6J6ZFU1</accession>
<sequence length="76" mass="8401">MPTNTPRELQNLIAKNAAGSASRPRTSRISSASNIVTSPRYFNSMWASSIRKTFSSISIIIRERTAMKTSATVRII</sequence>
<dbReference type="AlphaFoldDB" id="A0A6J6ZFU1"/>
<protein>
    <submittedName>
        <fullName evidence="1">Unannotated protein</fullName>
    </submittedName>
</protein>
<name>A0A6J6ZFU1_9ZZZZ</name>
<proteinExistence type="predicted"/>
<dbReference type="EMBL" id="CAFAAY010000090">
    <property type="protein sequence ID" value="CAB4820429.1"/>
    <property type="molecule type" value="Genomic_DNA"/>
</dbReference>
<gene>
    <name evidence="1" type="ORF">UFOPK3124_01011</name>
</gene>